<name>A0A9P4MNR8_9PEZI</name>
<keyword evidence="1" id="KW-1133">Transmembrane helix</keyword>
<dbReference type="EMBL" id="ML996084">
    <property type="protein sequence ID" value="KAF2154001.1"/>
    <property type="molecule type" value="Genomic_DNA"/>
</dbReference>
<protein>
    <submittedName>
        <fullName evidence="2">Uncharacterized protein</fullName>
    </submittedName>
</protein>
<comment type="caution">
    <text evidence="2">The sequence shown here is derived from an EMBL/GenBank/DDBJ whole genome shotgun (WGS) entry which is preliminary data.</text>
</comment>
<evidence type="ECO:0000313" key="3">
    <source>
        <dbReference type="Proteomes" id="UP000799439"/>
    </source>
</evidence>
<feature type="transmembrane region" description="Helical" evidence="1">
    <location>
        <begin position="6"/>
        <end position="26"/>
    </location>
</feature>
<sequence length="386" mass="43749">MFRQIYFLCCRLISTVLSILTALLNIHFPIRLHLFEWGDLNLTPTPLKHLAQSTLTAQWLRRLPLLQSAPPATHATRLLQRVFANISDSDSVPYTVVDFCSGAGGPVPAIESALNAHRSLPIMFRVSDLHPDIDAWIELSSRSENLGFFPQPVDARRLPAGARSVARREEVQEERLEKEGPWADEEVWVTGQVSALPERRVERRRDAGRKEAGVTAETKVLHLFCLAFHHFRDAEATGVVAAMLEAADAFVVVELQDRSVGCLAMMMLEGLVVLAVSWWWFWGEWGRLLLTYVLPVLPVMHTWDGLVSCLRTRTFEEMRALIDGVLEEDRRVREKEETITRDAEAVRSTNGLGDWTISQARVKHTWPCGYLHATIGIRKEIRKGME</sequence>
<accession>A0A9P4MNR8</accession>
<gene>
    <name evidence="2" type="ORF">K461DRAFT_292686</name>
</gene>
<keyword evidence="3" id="KW-1185">Reference proteome</keyword>
<dbReference type="OrthoDB" id="2101715at2759"/>
<feature type="transmembrane region" description="Helical" evidence="1">
    <location>
        <begin position="288"/>
        <end position="310"/>
    </location>
</feature>
<keyword evidence="1" id="KW-0812">Transmembrane</keyword>
<dbReference type="Proteomes" id="UP000799439">
    <property type="component" value="Unassembled WGS sequence"/>
</dbReference>
<keyword evidence="1" id="KW-0472">Membrane</keyword>
<evidence type="ECO:0000313" key="2">
    <source>
        <dbReference type="EMBL" id="KAF2154001.1"/>
    </source>
</evidence>
<feature type="transmembrane region" description="Helical" evidence="1">
    <location>
        <begin position="260"/>
        <end position="282"/>
    </location>
</feature>
<proteinExistence type="predicted"/>
<dbReference type="AlphaFoldDB" id="A0A9P4MNR8"/>
<evidence type="ECO:0000256" key="1">
    <source>
        <dbReference type="SAM" id="Phobius"/>
    </source>
</evidence>
<organism evidence="2 3">
    <name type="scientific">Myriangium duriaei CBS 260.36</name>
    <dbReference type="NCBI Taxonomy" id="1168546"/>
    <lineage>
        <taxon>Eukaryota</taxon>
        <taxon>Fungi</taxon>
        <taxon>Dikarya</taxon>
        <taxon>Ascomycota</taxon>
        <taxon>Pezizomycotina</taxon>
        <taxon>Dothideomycetes</taxon>
        <taxon>Dothideomycetidae</taxon>
        <taxon>Myriangiales</taxon>
        <taxon>Myriangiaceae</taxon>
        <taxon>Myriangium</taxon>
    </lineage>
</organism>
<reference evidence="2" key="1">
    <citation type="journal article" date="2020" name="Stud. Mycol.">
        <title>101 Dothideomycetes genomes: a test case for predicting lifestyles and emergence of pathogens.</title>
        <authorList>
            <person name="Haridas S."/>
            <person name="Albert R."/>
            <person name="Binder M."/>
            <person name="Bloem J."/>
            <person name="Labutti K."/>
            <person name="Salamov A."/>
            <person name="Andreopoulos B."/>
            <person name="Baker S."/>
            <person name="Barry K."/>
            <person name="Bills G."/>
            <person name="Bluhm B."/>
            <person name="Cannon C."/>
            <person name="Castanera R."/>
            <person name="Culley D."/>
            <person name="Daum C."/>
            <person name="Ezra D."/>
            <person name="Gonzalez J."/>
            <person name="Henrissat B."/>
            <person name="Kuo A."/>
            <person name="Liang C."/>
            <person name="Lipzen A."/>
            <person name="Lutzoni F."/>
            <person name="Magnuson J."/>
            <person name="Mondo S."/>
            <person name="Nolan M."/>
            <person name="Ohm R."/>
            <person name="Pangilinan J."/>
            <person name="Park H.-J."/>
            <person name="Ramirez L."/>
            <person name="Alfaro M."/>
            <person name="Sun H."/>
            <person name="Tritt A."/>
            <person name="Yoshinaga Y."/>
            <person name="Zwiers L.-H."/>
            <person name="Turgeon B."/>
            <person name="Goodwin S."/>
            <person name="Spatafora J."/>
            <person name="Crous P."/>
            <person name="Grigoriev I."/>
        </authorList>
    </citation>
    <scope>NUCLEOTIDE SEQUENCE</scope>
    <source>
        <strain evidence="2">CBS 260.36</strain>
    </source>
</reference>